<feature type="transmembrane region" description="Helical" evidence="7">
    <location>
        <begin position="315"/>
        <end position="340"/>
    </location>
</feature>
<comment type="caution">
    <text evidence="9">The sequence shown here is derived from an EMBL/GenBank/DDBJ whole genome shotgun (WGS) entry which is preliminary data.</text>
</comment>
<dbReference type="SUPFAM" id="SSF82866">
    <property type="entry name" value="Multidrug efflux transporter AcrB transmembrane domain"/>
    <property type="match status" value="2"/>
</dbReference>
<keyword evidence="3 7" id="KW-0812">Transmembrane</keyword>
<feature type="transmembrane region" description="Helical" evidence="7">
    <location>
        <begin position="645"/>
        <end position="669"/>
    </location>
</feature>
<evidence type="ECO:0000256" key="6">
    <source>
        <dbReference type="SAM" id="MobiDB-lite"/>
    </source>
</evidence>
<feature type="transmembrane region" description="Helical" evidence="7">
    <location>
        <begin position="604"/>
        <end position="624"/>
    </location>
</feature>
<evidence type="ECO:0000256" key="3">
    <source>
        <dbReference type="ARBA" id="ARBA00022692"/>
    </source>
</evidence>
<feature type="region of interest" description="Disordered" evidence="6">
    <location>
        <begin position="720"/>
        <end position="739"/>
    </location>
</feature>
<dbReference type="InterPro" id="IPR050545">
    <property type="entry name" value="Mycobact_MmpL"/>
</dbReference>
<feature type="transmembrane region" description="Helical" evidence="7">
    <location>
        <begin position="562"/>
        <end position="584"/>
    </location>
</feature>
<feature type="transmembrane region" description="Helical" evidence="7">
    <location>
        <begin position="240"/>
        <end position="261"/>
    </location>
</feature>
<evidence type="ECO:0000259" key="8">
    <source>
        <dbReference type="Pfam" id="PF03176"/>
    </source>
</evidence>
<dbReference type="PANTHER" id="PTHR33406:SF13">
    <property type="entry name" value="MEMBRANE PROTEIN YDFJ"/>
    <property type="match status" value="1"/>
</dbReference>
<keyword evidence="5 7" id="KW-0472">Membrane</keyword>
<evidence type="ECO:0000256" key="1">
    <source>
        <dbReference type="ARBA" id="ARBA00004651"/>
    </source>
</evidence>
<evidence type="ECO:0000256" key="5">
    <source>
        <dbReference type="ARBA" id="ARBA00023136"/>
    </source>
</evidence>
<keyword evidence="4 7" id="KW-1133">Transmembrane helix</keyword>
<reference evidence="9" key="1">
    <citation type="journal article" date="2014" name="Int. J. Syst. Evol. Microbiol.">
        <title>Complete genome sequence of Corynebacterium casei LMG S-19264T (=DSM 44701T), isolated from a smear-ripened cheese.</title>
        <authorList>
            <consortium name="US DOE Joint Genome Institute (JGI-PGF)"/>
            <person name="Walter F."/>
            <person name="Albersmeier A."/>
            <person name="Kalinowski J."/>
            <person name="Ruckert C."/>
        </authorList>
    </citation>
    <scope>NUCLEOTIDE SEQUENCE</scope>
    <source>
        <strain evidence="9">JCM 3172</strain>
    </source>
</reference>
<feature type="domain" description="Membrane transport protein MMPL" evidence="8">
    <location>
        <begin position="91"/>
        <end position="381"/>
    </location>
</feature>
<feature type="compositionally biased region" description="Low complexity" evidence="6">
    <location>
        <begin position="727"/>
        <end position="739"/>
    </location>
</feature>
<feature type="transmembrane region" description="Helical" evidence="7">
    <location>
        <begin position="536"/>
        <end position="555"/>
    </location>
</feature>
<evidence type="ECO:0000256" key="2">
    <source>
        <dbReference type="ARBA" id="ARBA00022475"/>
    </source>
</evidence>
<proteinExistence type="predicted"/>
<evidence type="ECO:0000256" key="4">
    <source>
        <dbReference type="ARBA" id="ARBA00022989"/>
    </source>
</evidence>
<dbReference type="AlphaFoldDB" id="A0A918LMF5"/>
<keyword evidence="10" id="KW-1185">Reference proteome</keyword>
<dbReference type="RefSeq" id="WP_189199998.1">
    <property type="nucleotide sequence ID" value="NZ_BMQQ01000002.1"/>
</dbReference>
<organism evidence="9 10">
    <name type="scientific">Streptomyces purpureus</name>
    <dbReference type="NCBI Taxonomy" id="1951"/>
    <lineage>
        <taxon>Bacteria</taxon>
        <taxon>Bacillati</taxon>
        <taxon>Actinomycetota</taxon>
        <taxon>Actinomycetes</taxon>
        <taxon>Kitasatosporales</taxon>
        <taxon>Streptomycetaceae</taxon>
        <taxon>Streptomyces</taxon>
    </lineage>
</organism>
<dbReference type="Proteomes" id="UP000619486">
    <property type="component" value="Unassembled WGS sequence"/>
</dbReference>
<feature type="transmembrane region" description="Helical" evidence="7">
    <location>
        <begin position="681"/>
        <end position="704"/>
    </location>
</feature>
<dbReference type="InterPro" id="IPR004869">
    <property type="entry name" value="MMPL_dom"/>
</dbReference>
<dbReference type="PANTHER" id="PTHR33406">
    <property type="entry name" value="MEMBRANE PROTEIN MJ1562-RELATED"/>
    <property type="match status" value="1"/>
</dbReference>
<gene>
    <name evidence="9" type="ORF">GCM10014713_09100</name>
</gene>
<dbReference type="Gene3D" id="1.20.1640.10">
    <property type="entry name" value="Multidrug efflux transporter AcrB transmembrane domain"/>
    <property type="match status" value="2"/>
</dbReference>
<name>A0A918LMF5_9ACTN</name>
<feature type="domain" description="Membrane transport protein MMPL" evidence="8">
    <location>
        <begin position="470"/>
        <end position="711"/>
    </location>
</feature>
<feature type="transmembrane region" description="Helical" evidence="7">
    <location>
        <begin position="291"/>
        <end position="309"/>
    </location>
</feature>
<dbReference type="GO" id="GO:0005886">
    <property type="term" value="C:plasma membrane"/>
    <property type="evidence" value="ECO:0007669"/>
    <property type="project" value="UniProtKB-SubCell"/>
</dbReference>
<protein>
    <submittedName>
        <fullName evidence="9">Membrane protein</fullName>
    </submittedName>
</protein>
<feature type="transmembrane region" description="Helical" evidence="7">
    <location>
        <begin position="192"/>
        <end position="220"/>
    </location>
</feature>
<evidence type="ECO:0000313" key="9">
    <source>
        <dbReference type="EMBL" id="GGT18407.1"/>
    </source>
</evidence>
<dbReference type="EMBL" id="BMQQ01000002">
    <property type="protein sequence ID" value="GGT18407.1"/>
    <property type="molecule type" value="Genomic_DNA"/>
</dbReference>
<sequence length="739" mass="77664">MPGRTPITVRTARWCATHPWRAVVGWVLFVALCIGAGAAVGTNKGKFEDFWVGEAGRAEAMAADSGLTPPPVEQILVEDRPADDRTARSGTAAEKEAAARDIQRRMMSLAPVVVSVADPVRSKDGSALLVSVTLRGDKETAKKDVDALLKETAAVQGAHRGLRIEQTGSASISNAVNDQQGRELQRTEMISLPVTFVILFVVFGAVLAAGIPVLLALSAFAGAVGLYGLASWAFPDAGGAALSAIFMLGMAVGVDYSLFYLKRAREERERSGGTLSHAQAVELAAATSGRAVIDSGLAVALALAGLYLMNDVIFSSIATGGILVTLVAVAGSVTVLPALLAKLGHRLDGRAARRRTHRGPAADRQSQLWTALLRPVMRRPLVTLLAGLAATAALALPTLGMKLGTEGKETFPDSIPAVAAYDRTVRAHPSEGPAHLVLVRGTDPAAPLRELAARTRGDALFAQDRAPVPRISADGRTALLALPVPYAQNSSQAADSLERLRTTLLPATAGAAGVEWAVSGEIAYGADYAAHQEHRLPWVVVLVSLATLAIMYAAFRSAVMAAIGALLNLAAVLVAWGVLTLVFQHTWAEGLLGFESLGFVGSRTPLLVFAILVGLSTDYQIFVVSRIREAVRRGTPTRQAVVEGIAGSASVVTSAAVIMVSVFVSFLFIDRVEMKQLAVGLTVAVLFDAIVLRALILPSAMALLGERCWWPLRPGARGTRRTQMPGAAQAAGARDAVRM</sequence>
<accession>A0A918LMF5</accession>
<reference evidence="9" key="2">
    <citation type="submission" date="2020-09" db="EMBL/GenBank/DDBJ databases">
        <authorList>
            <person name="Sun Q."/>
            <person name="Ohkuma M."/>
        </authorList>
    </citation>
    <scope>NUCLEOTIDE SEQUENCE</scope>
    <source>
        <strain evidence="9">JCM 3172</strain>
    </source>
</reference>
<feature type="transmembrane region" description="Helical" evidence="7">
    <location>
        <begin position="381"/>
        <end position="400"/>
    </location>
</feature>
<dbReference type="Pfam" id="PF03176">
    <property type="entry name" value="MMPL"/>
    <property type="match status" value="2"/>
</dbReference>
<evidence type="ECO:0000256" key="7">
    <source>
        <dbReference type="SAM" id="Phobius"/>
    </source>
</evidence>
<keyword evidence="2" id="KW-1003">Cell membrane</keyword>
<feature type="transmembrane region" description="Helical" evidence="7">
    <location>
        <begin position="20"/>
        <end position="40"/>
    </location>
</feature>
<comment type="subcellular location">
    <subcellularLocation>
        <location evidence="1">Cell membrane</location>
        <topology evidence="1">Multi-pass membrane protein</topology>
    </subcellularLocation>
</comment>
<evidence type="ECO:0000313" key="10">
    <source>
        <dbReference type="Proteomes" id="UP000619486"/>
    </source>
</evidence>